<feature type="transmembrane region" description="Helical" evidence="8">
    <location>
        <begin position="212"/>
        <end position="234"/>
    </location>
</feature>
<feature type="domain" description="NADH:quinone oxidoreductase/Mrp antiporter transmembrane" evidence="9">
    <location>
        <begin position="130"/>
        <end position="429"/>
    </location>
</feature>
<comment type="caution">
    <text evidence="10">The sequence shown here is derived from an EMBL/GenBank/DDBJ whole genome shotgun (WGS) entry which is preliminary data.</text>
</comment>
<organism evidence="10 11">
    <name type="scientific">Nitrobacter vulgaris</name>
    <dbReference type="NCBI Taxonomy" id="29421"/>
    <lineage>
        <taxon>Bacteria</taxon>
        <taxon>Pseudomonadati</taxon>
        <taxon>Pseudomonadota</taxon>
        <taxon>Alphaproteobacteria</taxon>
        <taxon>Hyphomicrobiales</taxon>
        <taxon>Nitrobacteraceae</taxon>
        <taxon>Nitrobacter</taxon>
    </lineage>
</organism>
<feature type="transmembrane region" description="Helical" evidence="8">
    <location>
        <begin position="307"/>
        <end position="328"/>
    </location>
</feature>
<dbReference type="GO" id="GO:0005886">
    <property type="term" value="C:plasma membrane"/>
    <property type="evidence" value="ECO:0007669"/>
    <property type="project" value="UniProtKB-SubCell"/>
</dbReference>
<feature type="transmembrane region" description="Helical" evidence="8">
    <location>
        <begin position="387"/>
        <end position="410"/>
    </location>
</feature>
<dbReference type="STRING" id="29421.B2M20_14205"/>
<keyword evidence="6 8" id="KW-0472">Membrane</keyword>
<name>A0A1V4HWD8_NITVU</name>
<feature type="transmembrane region" description="Helical" evidence="8">
    <location>
        <begin position="163"/>
        <end position="186"/>
    </location>
</feature>
<dbReference type="Proteomes" id="UP000189940">
    <property type="component" value="Unassembled WGS sequence"/>
</dbReference>
<dbReference type="InterPro" id="IPR050586">
    <property type="entry name" value="CPA3_Na-H_Antiporter_D"/>
</dbReference>
<dbReference type="PRINTS" id="PR01437">
    <property type="entry name" value="NUOXDRDTASE4"/>
</dbReference>
<reference evidence="10 11" key="1">
    <citation type="submission" date="2017-02" db="EMBL/GenBank/DDBJ databases">
        <title>Genome sequence of the nitrite-oxidizing bacterium Nitrobacter vulgaris strain Ab1.</title>
        <authorList>
            <person name="Mellbye B.L."/>
            <person name="Davis E.W."/>
            <person name="Spieck E."/>
            <person name="Chang J.H."/>
            <person name="Bottomley P.J."/>
            <person name="Sayavedra-Soto L.A."/>
        </authorList>
    </citation>
    <scope>NUCLEOTIDE SEQUENCE [LARGE SCALE GENOMIC DNA]</scope>
    <source>
        <strain evidence="10 11">Ab1</strain>
    </source>
</reference>
<comment type="subcellular location">
    <subcellularLocation>
        <location evidence="1">Cell membrane</location>
        <topology evidence="1">Multi-pass membrane protein</topology>
    </subcellularLocation>
    <subcellularLocation>
        <location evidence="7">Membrane</location>
        <topology evidence="7">Multi-pass membrane protein</topology>
    </subcellularLocation>
</comment>
<dbReference type="PANTHER" id="PTHR42703:SF1">
    <property type="entry name" value="NA(+)_H(+) ANTIPORTER SUBUNIT D1"/>
    <property type="match status" value="1"/>
</dbReference>
<feature type="transmembrane region" description="Helical" evidence="8">
    <location>
        <begin position="30"/>
        <end position="53"/>
    </location>
</feature>
<feature type="transmembrane region" description="Helical" evidence="8">
    <location>
        <begin position="6"/>
        <end position="23"/>
    </location>
</feature>
<feature type="transmembrane region" description="Helical" evidence="8">
    <location>
        <begin position="334"/>
        <end position="352"/>
    </location>
</feature>
<dbReference type="AlphaFoldDB" id="A0A1V4HWD8"/>
<accession>A0A1V4HWD8</accession>
<dbReference type="PANTHER" id="PTHR42703">
    <property type="entry name" value="NADH DEHYDROGENASE"/>
    <property type="match status" value="1"/>
</dbReference>
<dbReference type="InterPro" id="IPR001750">
    <property type="entry name" value="ND/Mrp_TM"/>
</dbReference>
<evidence type="ECO:0000313" key="10">
    <source>
        <dbReference type="EMBL" id="OPH82291.1"/>
    </source>
</evidence>
<evidence type="ECO:0000256" key="3">
    <source>
        <dbReference type="ARBA" id="ARBA00022475"/>
    </source>
</evidence>
<dbReference type="NCBIfam" id="NF009309">
    <property type="entry name" value="PRK12666.1"/>
    <property type="match status" value="1"/>
</dbReference>
<feature type="transmembrane region" description="Helical" evidence="8">
    <location>
        <begin position="73"/>
        <end position="103"/>
    </location>
</feature>
<feature type="transmembrane region" description="Helical" evidence="8">
    <location>
        <begin position="246"/>
        <end position="269"/>
    </location>
</feature>
<proteinExistence type="inferred from homology"/>
<feature type="transmembrane region" description="Helical" evidence="8">
    <location>
        <begin position="437"/>
        <end position="456"/>
    </location>
</feature>
<gene>
    <name evidence="10" type="ORF">B2M20_14205</name>
</gene>
<feature type="transmembrane region" description="Helical" evidence="8">
    <location>
        <begin position="133"/>
        <end position="151"/>
    </location>
</feature>
<feature type="transmembrane region" description="Helical" evidence="8">
    <location>
        <begin position="281"/>
        <end position="300"/>
    </location>
</feature>
<dbReference type="InterPro" id="IPR003918">
    <property type="entry name" value="NADH_UbQ_OxRdtase"/>
</dbReference>
<sequence>MNHLMIAPIVLPLFAAAIMLALGGEQRRNVSAALSIVTTFALVAISIILLRAADVAPTGVAGVYRLGDWPAPFAIVLVVDRLATLMLLLTSLLAAAAAVFSLARWHRAGVLFHPLFQLLLMGINGAFLTGDLFNLFVFVEVLLAASYGLALHGSGTARVKAGLHYIVVNLAASLLFLIGVSLIYGVTGTLNMADLATRIPAVSAADRGLLEAGAGILGIAFLVKAGMWPLCFWLPSTYAAAPPPVAAIFAVLTKVGAYVVLRLSLLLFGDDAGASAQFGDHLLLLGGMATVAFGAIGSLASQDMARLAAFSVLVSSGTILAAIGLGQVGVTGAALFYLISSTLGLGAFFLLIELVERGREPGADVLAVTRELYGDEDDSEILPETGIAIPATIGILGVAFIGCAVVISGLPPLSGFVAKFAILTATLHSPIGALSPATWIFLFLLIVSGLAALIAMTRAGIRSFWVSPERTIPRVRLIEMAPVAALLLLCAVQTVKAGPVMRFMQATAQSLHAPHHYVRGVLDSPIKPDDSRGPT</sequence>
<evidence type="ECO:0000313" key="11">
    <source>
        <dbReference type="Proteomes" id="UP000189940"/>
    </source>
</evidence>
<comment type="similarity">
    <text evidence="2">Belongs to the CPA3 antiporters (TC 2.A.63) subunit D family.</text>
</comment>
<keyword evidence="11" id="KW-1185">Reference proteome</keyword>
<dbReference type="OrthoDB" id="9768329at2"/>
<keyword evidence="5 8" id="KW-1133">Transmembrane helix</keyword>
<dbReference type="Pfam" id="PF00361">
    <property type="entry name" value="Proton_antipo_M"/>
    <property type="match status" value="1"/>
</dbReference>
<keyword evidence="4 7" id="KW-0812">Transmembrane</keyword>
<feature type="transmembrane region" description="Helical" evidence="8">
    <location>
        <begin position="110"/>
        <end position="127"/>
    </location>
</feature>
<evidence type="ECO:0000256" key="7">
    <source>
        <dbReference type="RuleBase" id="RU000320"/>
    </source>
</evidence>
<dbReference type="GO" id="GO:0008137">
    <property type="term" value="F:NADH dehydrogenase (ubiquinone) activity"/>
    <property type="evidence" value="ECO:0007669"/>
    <property type="project" value="InterPro"/>
</dbReference>
<dbReference type="RefSeq" id="WP_079447655.1">
    <property type="nucleotide sequence ID" value="NZ_MWPQ01000049.1"/>
</dbReference>
<evidence type="ECO:0000256" key="1">
    <source>
        <dbReference type="ARBA" id="ARBA00004651"/>
    </source>
</evidence>
<evidence type="ECO:0000256" key="6">
    <source>
        <dbReference type="ARBA" id="ARBA00023136"/>
    </source>
</evidence>
<dbReference type="EMBL" id="MWPQ01000049">
    <property type="protein sequence ID" value="OPH82291.1"/>
    <property type="molecule type" value="Genomic_DNA"/>
</dbReference>
<evidence type="ECO:0000256" key="2">
    <source>
        <dbReference type="ARBA" id="ARBA00005346"/>
    </source>
</evidence>
<keyword evidence="3" id="KW-1003">Cell membrane</keyword>
<protein>
    <submittedName>
        <fullName evidence="10">Monovalent cation/H+ antiporter subunit D</fullName>
    </submittedName>
</protein>
<evidence type="ECO:0000259" key="9">
    <source>
        <dbReference type="Pfam" id="PF00361"/>
    </source>
</evidence>
<evidence type="ECO:0000256" key="4">
    <source>
        <dbReference type="ARBA" id="ARBA00022692"/>
    </source>
</evidence>
<evidence type="ECO:0000256" key="5">
    <source>
        <dbReference type="ARBA" id="ARBA00022989"/>
    </source>
</evidence>
<evidence type="ECO:0000256" key="8">
    <source>
        <dbReference type="SAM" id="Phobius"/>
    </source>
</evidence>
<dbReference type="GO" id="GO:0042773">
    <property type="term" value="P:ATP synthesis coupled electron transport"/>
    <property type="evidence" value="ECO:0007669"/>
    <property type="project" value="InterPro"/>
</dbReference>